<organism evidence="3">
    <name type="scientific">uncultured Desulfobacterium sp</name>
    <dbReference type="NCBI Taxonomy" id="201089"/>
    <lineage>
        <taxon>Bacteria</taxon>
        <taxon>Pseudomonadati</taxon>
        <taxon>Thermodesulfobacteriota</taxon>
        <taxon>Desulfobacteria</taxon>
        <taxon>Desulfobacterales</taxon>
        <taxon>Desulfobacteriaceae</taxon>
        <taxon>Desulfobacterium</taxon>
        <taxon>environmental samples</taxon>
    </lineage>
</organism>
<reference evidence="3" key="1">
    <citation type="journal article" date="2011" name="Environ. Microbiol.">
        <title>Genomic insights into the metabolic potential of the polycyclic aromatic hydrocarbon degrading sulfate-reducing Deltaproteobacterium N47.</title>
        <authorList>
            <person name="Bergmann F."/>
            <person name="Selesi D."/>
            <person name="Weinmaier T."/>
            <person name="Tischler P."/>
            <person name="Rattei T."/>
            <person name="Meckenstock R.U."/>
        </authorList>
    </citation>
    <scope>NUCLEOTIDE SEQUENCE</scope>
</reference>
<dbReference type="AlphaFoldDB" id="E1YMP1"/>
<dbReference type="CDD" id="cd01651">
    <property type="entry name" value="RT_G2_intron"/>
    <property type="match status" value="1"/>
</dbReference>
<dbReference type="InterPro" id="IPR000477">
    <property type="entry name" value="RT_dom"/>
</dbReference>
<dbReference type="PANTHER" id="PTHR34047:SF8">
    <property type="entry name" value="PROTEIN YKFC"/>
    <property type="match status" value="1"/>
</dbReference>
<dbReference type="SUPFAM" id="SSF56672">
    <property type="entry name" value="DNA/RNA polymerases"/>
    <property type="match status" value="1"/>
</dbReference>
<evidence type="ECO:0000313" key="3">
    <source>
        <dbReference type="EMBL" id="CBX31835.1"/>
    </source>
</evidence>
<dbReference type="PANTHER" id="PTHR34047">
    <property type="entry name" value="NUCLEAR INTRON MATURASE 1, MITOCHONDRIAL-RELATED"/>
    <property type="match status" value="1"/>
</dbReference>
<accession>E1YMP1</accession>
<protein>
    <recommendedName>
        <fullName evidence="2">Reverse transcriptase domain-containing protein</fullName>
    </recommendedName>
</protein>
<dbReference type="EMBL" id="FR695879">
    <property type="protein sequence ID" value="CBX31835.1"/>
    <property type="molecule type" value="Genomic_DNA"/>
</dbReference>
<dbReference type="Pfam" id="PF00078">
    <property type="entry name" value="RVT_1"/>
    <property type="match status" value="1"/>
</dbReference>
<sequence>MRHRIADKRMLRLIQKWLKAGVLEEGMRKQVEVGTVQGGSISPLLANIYLHYVLDLWAQQWRKQNDKGDVIIVRFADDFVVGFQYRHDAESFLAQMRERFAQFSLTLHKEKTRLIEFGRFAIQNRVISGEGKPETFDFLGFTHSRSLLRAMP</sequence>
<name>E1YMP1_9BACT</name>
<evidence type="ECO:0000259" key="2">
    <source>
        <dbReference type="PROSITE" id="PS50878"/>
    </source>
</evidence>
<gene>
    <name evidence="3" type="ORF">N47_N26600</name>
</gene>
<dbReference type="InterPro" id="IPR043502">
    <property type="entry name" value="DNA/RNA_pol_sf"/>
</dbReference>
<feature type="domain" description="Reverse transcriptase" evidence="2">
    <location>
        <begin position="1"/>
        <end position="143"/>
    </location>
</feature>
<evidence type="ECO:0000256" key="1">
    <source>
        <dbReference type="ARBA" id="ARBA00034120"/>
    </source>
</evidence>
<dbReference type="PROSITE" id="PS50878">
    <property type="entry name" value="RT_POL"/>
    <property type="match status" value="1"/>
</dbReference>
<dbReference type="InterPro" id="IPR051083">
    <property type="entry name" value="GrpII_Intron_Splice-Mob/Def"/>
</dbReference>
<proteinExistence type="inferred from homology"/>
<comment type="similarity">
    <text evidence="1">Belongs to the bacterial reverse transcriptase family.</text>
</comment>